<keyword evidence="2" id="KW-1185">Reference proteome</keyword>
<dbReference type="EMBL" id="REGN01012316">
    <property type="protein sequence ID" value="RMZ96002.1"/>
    <property type="molecule type" value="Genomic_DNA"/>
</dbReference>
<sequence length="63" mass="7531">MSVNKRLLVLQYKDGSFTMFMLDWTEPKKTKNNKNIFVNLDKKIDKIILLTFNSYCPFQEIII</sequence>
<comment type="caution">
    <text evidence="1">The sequence shown here is derived from an EMBL/GenBank/DDBJ whole genome shotgun (WGS) entry which is preliminary data.</text>
</comment>
<proteinExistence type="predicted"/>
<reference evidence="1 2" key="1">
    <citation type="journal article" date="2018" name="Sci. Rep.">
        <title>Genomic signatures of local adaptation to the degree of environmental predictability in rotifers.</title>
        <authorList>
            <person name="Franch-Gras L."/>
            <person name="Hahn C."/>
            <person name="Garcia-Roger E.M."/>
            <person name="Carmona M.J."/>
            <person name="Serra M."/>
            <person name="Gomez A."/>
        </authorList>
    </citation>
    <scope>NUCLEOTIDE SEQUENCE [LARGE SCALE GENOMIC DNA]</scope>
    <source>
        <strain evidence="1">HYR1</strain>
    </source>
</reference>
<accession>A0A3M7PAD6</accession>
<gene>
    <name evidence="1" type="ORF">BpHYR1_013751</name>
</gene>
<organism evidence="1 2">
    <name type="scientific">Brachionus plicatilis</name>
    <name type="common">Marine rotifer</name>
    <name type="synonym">Brachionus muelleri</name>
    <dbReference type="NCBI Taxonomy" id="10195"/>
    <lineage>
        <taxon>Eukaryota</taxon>
        <taxon>Metazoa</taxon>
        <taxon>Spiralia</taxon>
        <taxon>Gnathifera</taxon>
        <taxon>Rotifera</taxon>
        <taxon>Eurotatoria</taxon>
        <taxon>Monogononta</taxon>
        <taxon>Pseudotrocha</taxon>
        <taxon>Ploima</taxon>
        <taxon>Brachionidae</taxon>
        <taxon>Brachionus</taxon>
    </lineage>
</organism>
<dbReference type="Proteomes" id="UP000276133">
    <property type="component" value="Unassembled WGS sequence"/>
</dbReference>
<name>A0A3M7PAD6_BRAPC</name>
<evidence type="ECO:0000313" key="2">
    <source>
        <dbReference type="Proteomes" id="UP000276133"/>
    </source>
</evidence>
<protein>
    <submittedName>
        <fullName evidence="1">Uncharacterized protein</fullName>
    </submittedName>
</protein>
<evidence type="ECO:0000313" key="1">
    <source>
        <dbReference type="EMBL" id="RMZ96002.1"/>
    </source>
</evidence>
<dbReference type="AlphaFoldDB" id="A0A3M7PAD6"/>